<dbReference type="EMBL" id="BAABME010007870">
    <property type="protein sequence ID" value="GAA0171892.1"/>
    <property type="molecule type" value="Genomic_DNA"/>
</dbReference>
<evidence type="ECO:0000256" key="1">
    <source>
        <dbReference type="SAM" id="MobiDB-lite"/>
    </source>
</evidence>
<name>A0AAV3R681_LITER</name>
<sequence length="101" mass="10360">MQEETLTEHLHGGVNGGGGTGDVPFGGGAGGGQMIRRFGLWWGGGGSGGLKIGFALCGGGGGELLGDEVALERHARKNKFRSTSKDKEGILMIICDLAIKF</sequence>
<gene>
    <name evidence="2" type="ORF">LIER_25825</name>
</gene>
<feature type="compositionally biased region" description="Gly residues" evidence="1">
    <location>
        <begin position="13"/>
        <end position="28"/>
    </location>
</feature>
<evidence type="ECO:0000313" key="2">
    <source>
        <dbReference type="EMBL" id="GAA0171892.1"/>
    </source>
</evidence>
<reference evidence="2 3" key="1">
    <citation type="submission" date="2024-01" db="EMBL/GenBank/DDBJ databases">
        <title>The complete chloroplast genome sequence of Lithospermum erythrorhizon: insights into the phylogenetic relationship among Boraginaceae species and the maternal lineages of purple gromwells.</title>
        <authorList>
            <person name="Okada T."/>
            <person name="Watanabe K."/>
        </authorList>
    </citation>
    <scope>NUCLEOTIDE SEQUENCE [LARGE SCALE GENOMIC DNA]</scope>
</reference>
<evidence type="ECO:0000313" key="3">
    <source>
        <dbReference type="Proteomes" id="UP001454036"/>
    </source>
</evidence>
<protein>
    <submittedName>
        <fullName evidence="2">Uncharacterized protein</fullName>
    </submittedName>
</protein>
<accession>A0AAV3R681</accession>
<organism evidence="2 3">
    <name type="scientific">Lithospermum erythrorhizon</name>
    <name type="common">Purple gromwell</name>
    <name type="synonym">Lithospermum officinale var. erythrorhizon</name>
    <dbReference type="NCBI Taxonomy" id="34254"/>
    <lineage>
        <taxon>Eukaryota</taxon>
        <taxon>Viridiplantae</taxon>
        <taxon>Streptophyta</taxon>
        <taxon>Embryophyta</taxon>
        <taxon>Tracheophyta</taxon>
        <taxon>Spermatophyta</taxon>
        <taxon>Magnoliopsida</taxon>
        <taxon>eudicotyledons</taxon>
        <taxon>Gunneridae</taxon>
        <taxon>Pentapetalae</taxon>
        <taxon>asterids</taxon>
        <taxon>lamiids</taxon>
        <taxon>Boraginales</taxon>
        <taxon>Boraginaceae</taxon>
        <taxon>Boraginoideae</taxon>
        <taxon>Lithospermeae</taxon>
        <taxon>Lithospermum</taxon>
    </lineage>
</organism>
<feature type="compositionally biased region" description="Basic and acidic residues" evidence="1">
    <location>
        <begin position="1"/>
        <end position="11"/>
    </location>
</feature>
<proteinExistence type="predicted"/>
<keyword evidence="3" id="KW-1185">Reference proteome</keyword>
<dbReference type="AlphaFoldDB" id="A0AAV3R681"/>
<comment type="caution">
    <text evidence="2">The sequence shown here is derived from an EMBL/GenBank/DDBJ whole genome shotgun (WGS) entry which is preliminary data.</text>
</comment>
<feature type="region of interest" description="Disordered" evidence="1">
    <location>
        <begin position="1"/>
        <end position="28"/>
    </location>
</feature>
<dbReference type="Proteomes" id="UP001454036">
    <property type="component" value="Unassembled WGS sequence"/>
</dbReference>